<evidence type="ECO:0000313" key="2">
    <source>
        <dbReference type="Proteomes" id="UP000231279"/>
    </source>
</evidence>
<gene>
    <name evidence="1" type="ORF">CDL12_30108</name>
</gene>
<dbReference type="OrthoDB" id="550575at2759"/>
<sequence>MQINLSYTSVTNVGLLSLASISCLQSITVLHMNGLTPSGLAAALLACGGLTKVKLQTSFKSLLPECLFGHLEARGCSFQWRDKIFQAELDSKSWKLQLADGE</sequence>
<dbReference type="STRING" id="429701.A0A2G9FWJ1"/>
<accession>A0A2G9FWJ1</accession>
<proteinExistence type="predicted"/>
<evidence type="ECO:0000313" key="1">
    <source>
        <dbReference type="EMBL" id="PIM97422.1"/>
    </source>
</evidence>
<dbReference type="EMBL" id="NKXS01009747">
    <property type="protein sequence ID" value="PIM97422.1"/>
    <property type="molecule type" value="Genomic_DNA"/>
</dbReference>
<dbReference type="SUPFAM" id="SSF52047">
    <property type="entry name" value="RNI-like"/>
    <property type="match status" value="1"/>
</dbReference>
<dbReference type="Proteomes" id="UP000231279">
    <property type="component" value="Unassembled WGS sequence"/>
</dbReference>
<keyword evidence="2" id="KW-1185">Reference proteome</keyword>
<name>A0A2G9FWJ1_9LAMI</name>
<organism evidence="1 2">
    <name type="scientific">Handroanthus impetiginosus</name>
    <dbReference type="NCBI Taxonomy" id="429701"/>
    <lineage>
        <taxon>Eukaryota</taxon>
        <taxon>Viridiplantae</taxon>
        <taxon>Streptophyta</taxon>
        <taxon>Embryophyta</taxon>
        <taxon>Tracheophyta</taxon>
        <taxon>Spermatophyta</taxon>
        <taxon>Magnoliopsida</taxon>
        <taxon>eudicotyledons</taxon>
        <taxon>Gunneridae</taxon>
        <taxon>Pentapetalae</taxon>
        <taxon>asterids</taxon>
        <taxon>lamiids</taxon>
        <taxon>Lamiales</taxon>
        <taxon>Bignoniaceae</taxon>
        <taxon>Crescentiina</taxon>
        <taxon>Tabebuia alliance</taxon>
        <taxon>Handroanthus</taxon>
    </lineage>
</organism>
<comment type="caution">
    <text evidence="1">The sequence shown here is derived from an EMBL/GenBank/DDBJ whole genome shotgun (WGS) entry which is preliminary data.</text>
</comment>
<dbReference type="AlphaFoldDB" id="A0A2G9FWJ1"/>
<reference evidence="2" key="1">
    <citation type="journal article" date="2018" name="Gigascience">
        <title>Genome assembly of the Pink Ipe (Handroanthus impetiginosus, Bignoniaceae), a highly valued, ecologically keystone Neotropical timber forest tree.</title>
        <authorList>
            <person name="Silva-Junior O.B."/>
            <person name="Grattapaglia D."/>
            <person name="Novaes E."/>
            <person name="Collevatti R.G."/>
        </authorList>
    </citation>
    <scope>NUCLEOTIDE SEQUENCE [LARGE SCALE GENOMIC DNA]</scope>
    <source>
        <strain evidence="2">cv. UFG-1</strain>
    </source>
</reference>
<protein>
    <submittedName>
        <fullName evidence="1">Uncharacterized protein</fullName>
    </submittedName>
</protein>